<feature type="region of interest" description="Disordered" evidence="1">
    <location>
        <begin position="178"/>
        <end position="264"/>
    </location>
</feature>
<dbReference type="PANTHER" id="PTHR37558:SF1">
    <property type="entry name" value="HTH CENPB-TYPE DOMAIN-CONTAINING PROTEIN"/>
    <property type="match status" value="1"/>
</dbReference>
<evidence type="ECO:0000313" key="2">
    <source>
        <dbReference type="EMBL" id="KAF6203936.1"/>
    </source>
</evidence>
<gene>
    <name evidence="2" type="ORF">GE061_002274</name>
</gene>
<comment type="caution">
    <text evidence="2">The sequence shown here is derived from an EMBL/GenBank/DDBJ whole genome shotgun (WGS) entry which is preliminary data.</text>
</comment>
<protein>
    <submittedName>
        <fullName evidence="2">Uncharacterized protein</fullName>
    </submittedName>
</protein>
<dbReference type="PANTHER" id="PTHR37558">
    <property type="entry name" value="HTH CENPB-TYPE DOMAIN-CONTAINING PROTEIN"/>
    <property type="match status" value="1"/>
</dbReference>
<evidence type="ECO:0000313" key="3">
    <source>
        <dbReference type="Proteomes" id="UP000466442"/>
    </source>
</evidence>
<dbReference type="EMBL" id="WIXP02000010">
    <property type="protein sequence ID" value="KAF6203936.1"/>
    <property type="molecule type" value="Genomic_DNA"/>
</dbReference>
<organism evidence="2 3">
    <name type="scientific">Apolygus lucorum</name>
    <name type="common">Small green plant bug</name>
    <name type="synonym">Lygocoris lucorum</name>
    <dbReference type="NCBI Taxonomy" id="248454"/>
    <lineage>
        <taxon>Eukaryota</taxon>
        <taxon>Metazoa</taxon>
        <taxon>Ecdysozoa</taxon>
        <taxon>Arthropoda</taxon>
        <taxon>Hexapoda</taxon>
        <taxon>Insecta</taxon>
        <taxon>Pterygota</taxon>
        <taxon>Neoptera</taxon>
        <taxon>Paraneoptera</taxon>
        <taxon>Hemiptera</taxon>
        <taxon>Heteroptera</taxon>
        <taxon>Panheteroptera</taxon>
        <taxon>Cimicomorpha</taxon>
        <taxon>Miridae</taxon>
        <taxon>Mirini</taxon>
        <taxon>Apolygus</taxon>
    </lineage>
</organism>
<keyword evidence="3" id="KW-1185">Reference proteome</keyword>
<feature type="compositionally biased region" description="Polar residues" evidence="1">
    <location>
        <begin position="210"/>
        <end position="228"/>
    </location>
</feature>
<reference evidence="2" key="1">
    <citation type="journal article" date="2021" name="Mol. Ecol. Resour.">
        <title>Apolygus lucorum genome provides insights into omnivorousness and mesophyll feeding.</title>
        <authorList>
            <person name="Liu Y."/>
            <person name="Liu H."/>
            <person name="Wang H."/>
            <person name="Huang T."/>
            <person name="Liu B."/>
            <person name="Yang B."/>
            <person name="Yin L."/>
            <person name="Li B."/>
            <person name="Zhang Y."/>
            <person name="Zhang S."/>
            <person name="Jiang F."/>
            <person name="Zhang X."/>
            <person name="Ren Y."/>
            <person name="Wang B."/>
            <person name="Wang S."/>
            <person name="Lu Y."/>
            <person name="Wu K."/>
            <person name="Fan W."/>
            <person name="Wang G."/>
        </authorList>
    </citation>
    <scope>NUCLEOTIDE SEQUENCE</scope>
    <source>
        <strain evidence="2">12Hb</strain>
    </source>
</reference>
<name>A0A6A4JJX0_APOLU</name>
<evidence type="ECO:0000256" key="1">
    <source>
        <dbReference type="SAM" id="MobiDB-lite"/>
    </source>
</evidence>
<feature type="compositionally biased region" description="Polar residues" evidence="1">
    <location>
        <begin position="191"/>
        <end position="201"/>
    </location>
</feature>
<accession>A0A6A4JJX0</accession>
<sequence>MAGGNLLLGKRLYFSKEDDIELLGLTVNENPFKDPAKWGIIADVLKGRRLKPFTAKNIRDRVSLLLSLFRVRDKKLQFSSGKEEGYDEVEQLLQEASDLKSEIEMNPALKVRKRKATLAHLGLNDREEAARALEAKTPTFTVEVVEDLNEPLNFDQLQRFREEPNQIEEEPFMRQISEVSGDSTPPDHLSPETTIIHSETPQCDKKHKSQTVSNLPGTSVSSQRTSDTPGRASPGFSGSRPHEPSATLSSVNKPPPRPTKSQNSLVQQIWSKLKDEQNFKTEQVLVEKMRAENDRKRLEVEETKIKLNYDLECRKLNLQESQMNLIKEQSEQSQDCIKKIMCLVEKLIQNHQ</sequence>
<proteinExistence type="predicted"/>
<dbReference type="Proteomes" id="UP000466442">
    <property type="component" value="Unassembled WGS sequence"/>
</dbReference>
<dbReference type="AlphaFoldDB" id="A0A6A4JJX0"/>